<accession>A0A9N7Y293</accession>
<protein>
    <submittedName>
        <fullName evidence="2">Uncharacterized protein</fullName>
    </submittedName>
</protein>
<organism evidence="2 3">
    <name type="scientific">Pleuronectes platessa</name>
    <name type="common">European plaice</name>
    <dbReference type="NCBI Taxonomy" id="8262"/>
    <lineage>
        <taxon>Eukaryota</taxon>
        <taxon>Metazoa</taxon>
        <taxon>Chordata</taxon>
        <taxon>Craniata</taxon>
        <taxon>Vertebrata</taxon>
        <taxon>Euteleostomi</taxon>
        <taxon>Actinopterygii</taxon>
        <taxon>Neopterygii</taxon>
        <taxon>Teleostei</taxon>
        <taxon>Neoteleostei</taxon>
        <taxon>Acanthomorphata</taxon>
        <taxon>Carangaria</taxon>
        <taxon>Pleuronectiformes</taxon>
        <taxon>Pleuronectoidei</taxon>
        <taxon>Pleuronectidae</taxon>
        <taxon>Pleuronectes</taxon>
    </lineage>
</organism>
<reference evidence="2" key="1">
    <citation type="submission" date="2020-03" db="EMBL/GenBank/DDBJ databases">
        <authorList>
            <person name="Weist P."/>
        </authorList>
    </citation>
    <scope>NUCLEOTIDE SEQUENCE</scope>
</reference>
<evidence type="ECO:0000256" key="1">
    <source>
        <dbReference type="SAM" id="MobiDB-lite"/>
    </source>
</evidence>
<name>A0A9N7Y293_PLEPL</name>
<evidence type="ECO:0000313" key="2">
    <source>
        <dbReference type="EMBL" id="CAB1415200.1"/>
    </source>
</evidence>
<dbReference type="AlphaFoldDB" id="A0A9N7Y293"/>
<dbReference type="Proteomes" id="UP001153269">
    <property type="component" value="Unassembled WGS sequence"/>
</dbReference>
<feature type="compositionally biased region" description="Basic and acidic residues" evidence="1">
    <location>
        <begin position="127"/>
        <end position="141"/>
    </location>
</feature>
<feature type="region of interest" description="Disordered" evidence="1">
    <location>
        <begin position="116"/>
        <end position="175"/>
    </location>
</feature>
<comment type="caution">
    <text evidence="2">The sequence shown here is derived from an EMBL/GenBank/DDBJ whole genome shotgun (WGS) entry which is preliminary data.</text>
</comment>
<dbReference type="EMBL" id="CADEAL010000144">
    <property type="protein sequence ID" value="CAB1415200.1"/>
    <property type="molecule type" value="Genomic_DNA"/>
</dbReference>
<sequence length="175" mass="19294">MQNDTVLPREAWGRREGLEMEQDDNSENERDALTRRGPAAEKNAAGDGPGQTDTGHNRNIYRTFRSRTRSGTSPLVVEKRFGACETRSRGQRCCRASGLMTSAPLCGGRLLHTRRASAKANSNFEATTERARKGEIKEKEALPQLKVKSPGPPADSHTAGRQDHRARAQQVTRGL</sequence>
<keyword evidence="3" id="KW-1185">Reference proteome</keyword>
<gene>
    <name evidence="2" type="ORF">PLEPLA_LOCUS2914</name>
</gene>
<proteinExistence type="predicted"/>
<evidence type="ECO:0000313" key="3">
    <source>
        <dbReference type="Proteomes" id="UP001153269"/>
    </source>
</evidence>
<feature type="region of interest" description="Disordered" evidence="1">
    <location>
        <begin position="1"/>
        <end position="73"/>
    </location>
</feature>